<accession>A0A4R8A413</accession>
<proteinExistence type="predicted"/>
<dbReference type="GO" id="GO:0005975">
    <property type="term" value="P:carbohydrate metabolic process"/>
    <property type="evidence" value="ECO:0007669"/>
    <property type="project" value="UniProtKB-ARBA"/>
</dbReference>
<dbReference type="InterPro" id="IPR047589">
    <property type="entry name" value="DUF11_rpt"/>
</dbReference>
<reference evidence="4 5" key="1">
    <citation type="submission" date="2019-03" db="EMBL/GenBank/DDBJ databases">
        <title>Genomic Encyclopedia of Type Strains, Phase III (KMG-III): the genomes of soil and plant-associated and newly described type strains.</title>
        <authorList>
            <person name="Whitman W."/>
        </authorList>
    </citation>
    <scope>NUCLEOTIDE SEQUENCE [LARGE SCALE GENOMIC DNA]</scope>
    <source>
        <strain evidence="4 5">VKM Ac-2570</strain>
    </source>
</reference>
<keyword evidence="1" id="KW-0812">Transmembrane</keyword>
<dbReference type="EMBL" id="SODF01000001">
    <property type="protein sequence ID" value="TDW24391.1"/>
    <property type="molecule type" value="Genomic_DNA"/>
</dbReference>
<keyword evidence="1" id="KW-1133">Transmembrane helix</keyword>
<evidence type="ECO:0000313" key="5">
    <source>
        <dbReference type="Proteomes" id="UP000295447"/>
    </source>
</evidence>
<dbReference type="RefSeq" id="WP_134119572.1">
    <property type="nucleotide sequence ID" value="NZ_SODF01000001.1"/>
</dbReference>
<name>A0A4R8A413_9ACTN</name>
<organism evidence="4 5">
    <name type="scientific">Kribbella kalugense</name>
    <dbReference type="NCBI Taxonomy" id="2512221"/>
    <lineage>
        <taxon>Bacteria</taxon>
        <taxon>Bacillati</taxon>
        <taxon>Actinomycetota</taxon>
        <taxon>Actinomycetes</taxon>
        <taxon>Propionibacteriales</taxon>
        <taxon>Kribbellaceae</taxon>
        <taxon>Kribbella</taxon>
    </lineage>
</organism>
<dbReference type="Gene3D" id="2.60.40.10">
    <property type="entry name" value="Immunoglobulins"/>
    <property type="match status" value="1"/>
</dbReference>
<feature type="chain" id="PRO_5020190943" evidence="2">
    <location>
        <begin position="36"/>
        <end position="204"/>
    </location>
</feature>
<feature type="signal peptide" evidence="2">
    <location>
        <begin position="1"/>
        <end position="35"/>
    </location>
</feature>
<dbReference type="NCBIfam" id="TIGR01451">
    <property type="entry name" value="B_ant_repeat"/>
    <property type="match status" value="1"/>
</dbReference>
<evidence type="ECO:0000256" key="1">
    <source>
        <dbReference type="SAM" id="Phobius"/>
    </source>
</evidence>
<dbReference type="Proteomes" id="UP000295447">
    <property type="component" value="Unassembled WGS sequence"/>
</dbReference>
<keyword evidence="1" id="KW-0472">Membrane</keyword>
<dbReference type="Pfam" id="PF01345">
    <property type="entry name" value="DUF11"/>
    <property type="match status" value="1"/>
</dbReference>
<gene>
    <name evidence="4" type="ORF">EV650_3270</name>
</gene>
<dbReference type="InterPro" id="IPR013783">
    <property type="entry name" value="Ig-like_fold"/>
</dbReference>
<feature type="domain" description="DUF11" evidence="3">
    <location>
        <begin position="41"/>
        <end position="134"/>
    </location>
</feature>
<feature type="transmembrane region" description="Helical" evidence="1">
    <location>
        <begin position="177"/>
        <end position="196"/>
    </location>
</feature>
<keyword evidence="5" id="KW-1185">Reference proteome</keyword>
<protein>
    <submittedName>
        <fullName evidence="4">Putative repeat protein (TIGR01451 family)</fullName>
    </submittedName>
</protein>
<evidence type="ECO:0000259" key="3">
    <source>
        <dbReference type="Pfam" id="PF01345"/>
    </source>
</evidence>
<dbReference type="AlphaFoldDB" id="A0A4R8A413"/>
<evidence type="ECO:0000313" key="4">
    <source>
        <dbReference type="EMBL" id="TDW24391.1"/>
    </source>
</evidence>
<comment type="caution">
    <text evidence="4">The sequence shown here is derived from an EMBL/GenBank/DDBJ whole genome shotgun (WGS) entry which is preliminary data.</text>
</comment>
<dbReference type="InterPro" id="IPR001434">
    <property type="entry name" value="OmcB-like_DUF11"/>
</dbReference>
<sequence length="204" mass="20552">MNANRHLLMTPLRMSCGLGLTAAALLVASSTDAGASTTPQLSIAVDSSRTSAAVGDLLPYAITVRNLGGTAITGLKISQSVPTGLRFKSADLAGTAHPLSIEWSVNLKAGGTATVHSTMTVTKTPPELLRLATVACARSIAKAPPIVCAASSAQLPAGAAAERAAAQPPDRNATKTVYVAGAGGALAIGAAVVIITRRRRHKPA</sequence>
<dbReference type="OrthoDB" id="3706681at2"/>
<evidence type="ECO:0000256" key="2">
    <source>
        <dbReference type="SAM" id="SignalP"/>
    </source>
</evidence>
<keyword evidence="2" id="KW-0732">Signal</keyword>